<keyword evidence="2" id="KW-0812">Transmembrane</keyword>
<sequence length="83" mass="9549">MGDGSESVEVRVARLEERTENLEKWIQVLQADIKETQLLIAALDQKLDRAIELSQRSVPTWVTYIFWLLFSLLGVMLGGRVKF</sequence>
<keyword evidence="2" id="KW-0472">Membrane</keyword>
<reference evidence="3 4" key="1">
    <citation type="journal article" date="2019" name="Sci. Rep.">
        <title>Sulfobacillus thermotolerans: new insights into resistance and metabolic capacities of acidophilic chemolithotrophs.</title>
        <authorList>
            <person name="Panyushkina A.E."/>
            <person name="Babenko V.V."/>
            <person name="Nikitina A.S."/>
            <person name="Selezneva O.V."/>
            <person name="Tsaplina I.A."/>
            <person name="Letarova M.A."/>
            <person name="Kostryukova E.S."/>
            <person name="Letarov A.V."/>
        </authorList>
    </citation>
    <scope>NUCLEOTIDE SEQUENCE [LARGE SCALE GENOMIC DNA]</scope>
    <source>
        <strain evidence="3 4">Kr1</strain>
    </source>
</reference>
<keyword evidence="1" id="KW-0175">Coiled coil</keyword>
<feature type="coiled-coil region" evidence="1">
    <location>
        <begin position="12"/>
        <end position="53"/>
    </location>
</feature>
<evidence type="ECO:0000256" key="2">
    <source>
        <dbReference type="SAM" id="Phobius"/>
    </source>
</evidence>
<protein>
    <submittedName>
        <fullName evidence="3">Uncharacterized protein</fullName>
    </submittedName>
</protein>
<keyword evidence="2" id="KW-1133">Transmembrane helix</keyword>
<gene>
    <name evidence="3" type="ORF">BXT84_07675</name>
</gene>
<evidence type="ECO:0000313" key="3">
    <source>
        <dbReference type="EMBL" id="AUW93834.1"/>
    </source>
</evidence>
<proteinExistence type="predicted"/>
<evidence type="ECO:0000313" key="4">
    <source>
        <dbReference type="Proteomes" id="UP000325292"/>
    </source>
</evidence>
<feature type="transmembrane region" description="Helical" evidence="2">
    <location>
        <begin position="61"/>
        <end position="79"/>
    </location>
</feature>
<keyword evidence="4" id="KW-1185">Reference proteome</keyword>
<organism evidence="3 4">
    <name type="scientific">Sulfobacillus thermotolerans</name>
    <dbReference type="NCBI Taxonomy" id="338644"/>
    <lineage>
        <taxon>Bacteria</taxon>
        <taxon>Bacillati</taxon>
        <taxon>Bacillota</taxon>
        <taxon>Clostridia</taxon>
        <taxon>Eubacteriales</taxon>
        <taxon>Clostridiales Family XVII. Incertae Sedis</taxon>
        <taxon>Sulfobacillus</taxon>
    </lineage>
</organism>
<evidence type="ECO:0000256" key="1">
    <source>
        <dbReference type="SAM" id="Coils"/>
    </source>
</evidence>
<dbReference type="Proteomes" id="UP000325292">
    <property type="component" value="Chromosome"/>
</dbReference>
<dbReference type="EMBL" id="CP019454">
    <property type="protein sequence ID" value="AUW93834.1"/>
    <property type="molecule type" value="Genomic_DNA"/>
</dbReference>
<accession>A0ABM6RR85</accession>
<name>A0ABM6RR85_9FIRM</name>